<dbReference type="EMBL" id="JAVHJL010000013">
    <property type="protein sequence ID" value="KAK6495159.1"/>
    <property type="molecule type" value="Genomic_DNA"/>
</dbReference>
<proteinExistence type="predicted"/>
<dbReference type="AlphaFoldDB" id="A0AAV9VPN2"/>
<protein>
    <recommendedName>
        <fullName evidence="1">BTB domain-containing protein</fullName>
    </recommendedName>
</protein>
<name>A0AAV9VPN2_9PEZI</name>
<organism evidence="2 3">
    <name type="scientific">Arthrobotrys musiformis</name>
    <dbReference type="NCBI Taxonomy" id="47236"/>
    <lineage>
        <taxon>Eukaryota</taxon>
        <taxon>Fungi</taxon>
        <taxon>Dikarya</taxon>
        <taxon>Ascomycota</taxon>
        <taxon>Pezizomycotina</taxon>
        <taxon>Orbiliomycetes</taxon>
        <taxon>Orbiliales</taxon>
        <taxon>Orbiliaceae</taxon>
        <taxon>Arthrobotrys</taxon>
    </lineage>
</organism>
<evidence type="ECO:0000313" key="3">
    <source>
        <dbReference type="Proteomes" id="UP001370758"/>
    </source>
</evidence>
<dbReference type="SUPFAM" id="SSF54695">
    <property type="entry name" value="POZ domain"/>
    <property type="match status" value="1"/>
</dbReference>
<accession>A0AAV9VPN2</accession>
<feature type="domain" description="BTB" evidence="1">
    <location>
        <begin position="20"/>
        <end position="87"/>
    </location>
</feature>
<evidence type="ECO:0000259" key="1">
    <source>
        <dbReference type="PROSITE" id="PS50097"/>
    </source>
</evidence>
<keyword evidence="3" id="KW-1185">Reference proteome</keyword>
<dbReference type="InterPro" id="IPR000210">
    <property type="entry name" value="BTB/POZ_dom"/>
</dbReference>
<dbReference type="InterPro" id="IPR011333">
    <property type="entry name" value="SKP1/BTB/POZ_sf"/>
</dbReference>
<reference evidence="2 3" key="1">
    <citation type="submission" date="2023-08" db="EMBL/GenBank/DDBJ databases">
        <authorList>
            <person name="Palmer J.M."/>
        </authorList>
    </citation>
    <scope>NUCLEOTIDE SEQUENCE [LARGE SCALE GENOMIC DNA]</scope>
    <source>
        <strain evidence="2 3">TWF481</strain>
    </source>
</reference>
<comment type="caution">
    <text evidence="2">The sequence shown here is derived from an EMBL/GenBank/DDBJ whole genome shotgun (WGS) entry which is preliminary data.</text>
</comment>
<dbReference type="PROSITE" id="PS50097">
    <property type="entry name" value="BTB"/>
    <property type="match status" value="1"/>
</dbReference>
<evidence type="ECO:0000313" key="2">
    <source>
        <dbReference type="EMBL" id="KAK6495159.1"/>
    </source>
</evidence>
<sequence length="252" mass="27642">MENIGSKDSFVDAFDNDEFADIMATVTNPSDGTRTHYCMHQVIICNSSDYFRFLCAEAESDGRYKHLSFKMTPKAFELVARWFYGNRNLTAGDMGAVKGALDFANTAGMEELRVSLLALFLQAKSKALTPAQAGAPGADWKLFEEVCDHALPKDRDVIAEFVKGAIPELRASNEWVQELCTSSKPGFMASILIGKYQLTDPCKISGRSISKSTSYNPYIPSQPASGYKTEGSSLARGLLSSGLAGWFQGRER</sequence>
<gene>
    <name evidence="2" type="ORF">TWF481_003187</name>
</gene>
<dbReference type="Proteomes" id="UP001370758">
    <property type="component" value="Unassembled WGS sequence"/>
</dbReference>
<dbReference type="Gene3D" id="3.30.710.10">
    <property type="entry name" value="Potassium Channel Kv1.1, Chain A"/>
    <property type="match status" value="1"/>
</dbReference>